<dbReference type="Gene3D" id="1.10.510.10">
    <property type="entry name" value="Transferase(Phosphotransferase) domain 1"/>
    <property type="match status" value="1"/>
</dbReference>
<dbReference type="Pfam" id="PF00069">
    <property type="entry name" value="Pkinase"/>
    <property type="match status" value="1"/>
</dbReference>
<protein>
    <submittedName>
        <fullName evidence="14">Uncharacterized protein</fullName>
    </submittedName>
</protein>
<dbReference type="SMART" id="SM00220">
    <property type="entry name" value="S_TKc"/>
    <property type="match status" value="1"/>
</dbReference>
<dbReference type="InterPro" id="IPR036779">
    <property type="entry name" value="LysM_dom_sf"/>
</dbReference>
<feature type="domain" description="LysM" evidence="13">
    <location>
        <begin position="241"/>
        <end position="286"/>
    </location>
</feature>
<dbReference type="Proteomes" id="UP001141806">
    <property type="component" value="Unassembled WGS sequence"/>
</dbReference>
<keyword evidence="5" id="KW-0547">Nucleotide-binding</keyword>
<gene>
    <name evidence="14" type="ORF">NE237_023827</name>
</gene>
<evidence type="ECO:0000256" key="5">
    <source>
        <dbReference type="ARBA" id="ARBA00022741"/>
    </source>
</evidence>
<dbReference type="Gene3D" id="3.30.200.20">
    <property type="entry name" value="Phosphorylase Kinase, domain 1"/>
    <property type="match status" value="1"/>
</dbReference>
<dbReference type="GO" id="GO:0005524">
    <property type="term" value="F:ATP binding"/>
    <property type="evidence" value="ECO:0007669"/>
    <property type="project" value="UniProtKB-KW"/>
</dbReference>
<feature type="transmembrane region" description="Helical" evidence="11">
    <location>
        <begin position="327"/>
        <end position="350"/>
    </location>
</feature>
<dbReference type="InterPro" id="IPR056561">
    <property type="entry name" value="NFP_LYK_LysM1"/>
</dbReference>
<dbReference type="InterPro" id="IPR018392">
    <property type="entry name" value="LysM"/>
</dbReference>
<feature type="domain" description="Protein kinase" evidence="12">
    <location>
        <begin position="369"/>
        <end position="692"/>
    </location>
</feature>
<keyword evidence="3 11" id="KW-0812">Transmembrane</keyword>
<keyword evidence="6" id="KW-0067">ATP-binding</keyword>
<dbReference type="FunFam" id="1.10.510.10:FF:000468">
    <property type="entry name" value="PTI1-like tyrosine-protein kinase 3"/>
    <property type="match status" value="1"/>
</dbReference>
<dbReference type="InterPro" id="IPR052611">
    <property type="entry name" value="Plant_RLK_LysM"/>
</dbReference>
<keyword evidence="4" id="KW-0732">Signal</keyword>
<evidence type="ECO:0000256" key="4">
    <source>
        <dbReference type="ARBA" id="ARBA00022729"/>
    </source>
</evidence>
<dbReference type="InterPro" id="IPR000719">
    <property type="entry name" value="Prot_kinase_dom"/>
</dbReference>
<evidence type="ECO:0000313" key="15">
    <source>
        <dbReference type="Proteomes" id="UP001141806"/>
    </source>
</evidence>
<comment type="subcellular location">
    <subcellularLocation>
        <location evidence="1">Cell membrane</location>
        <topology evidence="1">Single-pass membrane protein</topology>
    </subcellularLocation>
</comment>
<sequence>MKVRRLTYRDGSWKTPSIITKILRIKRGIVIHFEKTDSFNSQSSSVPCIVHFLLQMGVLQSLILLCIFSLISSSFHTLAQQPYEGLTPDNCGTTGNSTTAFGYSCNGVNSTCQSYLIFRSQPQYNTVSSIANLLGSNSSQLAQINSVSVNNTFETNSEVIVPVNCSCSGQYSQAYTIYTVQSSSETFFSIANNTYQGLSTCQAIMNQTTTEYVYVGQKIPIPLRCACPTKNQSAAGFNYLLSYTVTWGDFVSTISTQFGADTATTLQANELSETSYTVYPFTTLLVPLQNPPSSSQTLTPPPPPPPPSSTAPPPSSPSPSGGSSKTWVYVVIAVAATIALMVVVFLVFFLSYRKRKRREADPDHISKTSKDVSILTSQSFASYQKPLKSEDESSDFLAGIADIAQSIKVYKFEDLQSATDNFSPMCWIKGSVYRGTINGDLAAIKKINGDVSKEINLLSKINHINIIRLSGVCFNEGHWYFVYEYAMNGSLTNWIHGEIHGDMSTPKVLSWTHRVQIALDVAMGLNYLHSFTNPPHVHKDMKSSNILLDGEFRAKIANCGLARSTEGQEGGFALTKHIVGTKGYMAPEYLENGLISPKLDVYGFGVVMLELISGKDAVSSQGDLLLFDVLLAILQDENKEEKLGGFIDPSLQANYPSNLALSLAGLIESCLTKDPGSRPGMDEIVHILSRILSTSKTWESSLLEDQSIGSSL</sequence>
<dbReference type="InterPro" id="IPR056562">
    <property type="entry name" value="LysM2_CERK1_LYK3_4_5"/>
</dbReference>
<dbReference type="SMART" id="SM00257">
    <property type="entry name" value="LysM"/>
    <property type="match status" value="3"/>
</dbReference>
<dbReference type="Pfam" id="PF23446">
    <property type="entry name" value="LysM1_NFP_LYK"/>
    <property type="match status" value="1"/>
</dbReference>
<keyword evidence="8 11" id="KW-0472">Membrane</keyword>
<evidence type="ECO:0000256" key="3">
    <source>
        <dbReference type="ARBA" id="ARBA00022692"/>
    </source>
</evidence>
<dbReference type="Pfam" id="PF23473">
    <property type="entry name" value="LysM3_LYK4_5"/>
    <property type="match status" value="1"/>
</dbReference>
<evidence type="ECO:0000256" key="10">
    <source>
        <dbReference type="SAM" id="MobiDB-lite"/>
    </source>
</evidence>
<keyword evidence="7 11" id="KW-1133">Transmembrane helix</keyword>
<evidence type="ECO:0000256" key="1">
    <source>
        <dbReference type="ARBA" id="ARBA00004162"/>
    </source>
</evidence>
<accession>A0A9Q0K6T3</accession>
<dbReference type="Gene3D" id="3.10.350.10">
    <property type="entry name" value="LysM domain"/>
    <property type="match status" value="1"/>
</dbReference>
<evidence type="ECO:0000259" key="13">
    <source>
        <dbReference type="PROSITE" id="PS51782"/>
    </source>
</evidence>
<feature type="transmembrane region" description="Helical" evidence="11">
    <location>
        <begin position="48"/>
        <end position="71"/>
    </location>
</feature>
<dbReference type="Pfam" id="PF23472">
    <property type="entry name" value="LysM2_CERK1_LYK3_4_5"/>
    <property type="match status" value="1"/>
</dbReference>
<dbReference type="GO" id="GO:0004672">
    <property type="term" value="F:protein kinase activity"/>
    <property type="evidence" value="ECO:0007669"/>
    <property type="project" value="InterPro"/>
</dbReference>
<dbReference type="InterPro" id="IPR056563">
    <property type="entry name" value="LysM3_LYK4_5"/>
</dbReference>
<feature type="region of interest" description="Disordered" evidence="10">
    <location>
        <begin position="290"/>
        <end position="321"/>
    </location>
</feature>
<dbReference type="PANTHER" id="PTHR45927:SF11">
    <property type="entry name" value="LYSM DOMAIN RECEPTOR-LIKE KINASE 4"/>
    <property type="match status" value="1"/>
</dbReference>
<evidence type="ECO:0000256" key="7">
    <source>
        <dbReference type="ARBA" id="ARBA00022989"/>
    </source>
</evidence>
<dbReference type="InterPro" id="IPR011009">
    <property type="entry name" value="Kinase-like_dom_sf"/>
</dbReference>
<keyword evidence="2" id="KW-1003">Cell membrane</keyword>
<reference evidence="14" key="1">
    <citation type="journal article" date="2023" name="Plant J.">
        <title>The genome of the king protea, Protea cynaroides.</title>
        <authorList>
            <person name="Chang J."/>
            <person name="Duong T.A."/>
            <person name="Schoeman C."/>
            <person name="Ma X."/>
            <person name="Roodt D."/>
            <person name="Barker N."/>
            <person name="Li Z."/>
            <person name="Van de Peer Y."/>
            <person name="Mizrachi E."/>
        </authorList>
    </citation>
    <scope>NUCLEOTIDE SEQUENCE</scope>
    <source>
        <tissue evidence="14">Young leaves</tissue>
    </source>
</reference>
<dbReference type="OrthoDB" id="4062651at2759"/>
<dbReference type="PROSITE" id="PS50011">
    <property type="entry name" value="PROTEIN_KINASE_DOM"/>
    <property type="match status" value="1"/>
</dbReference>
<evidence type="ECO:0000256" key="8">
    <source>
        <dbReference type="ARBA" id="ARBA00023136"/>
    </source>
</evidence>
<dbReference type="PANTHER" id="PTHR45927">
    <property type="entry name" value="LYSM-DOMAIN RECEPTOR-LIKE KINASE-RELATED"/>
    <property type="match status" value="1"/>
</dbReference>
<dbReference type="PROSITE" id="PS51782">
    <property type="entry name" value="LYSM"/>
    <property type="match status" value="1"/>
</dbReference>
<dbReference type="SUPFAM" id="SSF56112">
    <property type="entry name" value="Protein kinase-like (PK-like)"/>
    <property type="match status" value="1"/>
</dbReference>
<proteinExistence type="predicted"/>
<evidence type="ECO:0000313" key="14">
    <source>
        <dbReference type="EMBL" id="KAJ4963888.1"/>
    </source>
</evidence>
<evidence type="ECO:0000256" key="9">
    <source>
        <dbReference type="ARBA" id="ARBA00023157"/>
    </source>
</evidence>
<evidence type="ECO:0000256" key="11">
    <source>
        <dbReference type="SAM" id="Phobius"/>
    </source>
</evidence>
<dbReference type="AlphaFoldDB" id="A0A9Q0K6T3"/>
<evidence type="ECO:0000256" key="6">
    <source>
        <dbReference type="ARBA" id="ARBA00022840"/>
    </source>
</evidence>
<organism evidence="14 15">
    <name type="scientific">Protea cynaroides</name>
    <dbReference type="NCBI Taxonomy" id="273540"/>
    <lineage>
        <taxon>Eukaryota</taxon>
        <taxon>Viridiplantae</taxon>
        <taxon>Streptophyta</taxon>
        <taxon>Embryophyta</taxon>
        <taxon>Tracheophyta</taxon>
        <taxon>Spermatophyta</taxon>
        <taxon>Magnoliopsida</taxon>
        <taxon>Proteales</taxon>
        <taxon>Proteaceae</taxon>
        <taxon>Protea</taxon>
    </lineage>
</organism>
<name>A0A9Q0K6T3_9MAGN</name>
<keyword evidence="9" id="KW-1015">Disulfide bond</keyword>
<evidence type="ECO:0000259" key="12">
    <source>
        <dbReference type="PROSITE" id="PS50011"/>
    </source>
</evidence>
<feature type="compositionally biased region" description="Pro residues" evidence="10">
    <location>
        <begin position="299"/>
        <end position="317"/>
    </location>
</feature>
<comment type="caution">
    <text evidence="14">The sequence shown here is derived from an EMBL/GenBank/DDBJ whole genome shotgun (WGS) entry which is preliminary data.</text>
</comment>
<evidence type="ECO:0000256" key="2">
    <source>
        <dbReference type="ARBA" id="ARBA00022475"/>
    </source>
</evidence>
<keyword evidence="15" id="KW-1185">Reference proteome</keyword>
<dbReference type="EMBL" id="JAMYWD010000008">
    <property type="protein sequence ID" value="KAJ4963888.1"/>
    <property type="molecule type" value="Genomic_DNA"/>
</dbReference>
<dbReference type="GO" id="GO:0005886">
    <property type="term" value="C:plasma membrane"/>
    <property type="evidence" value="ECO:0007669"/>
    <property type="project" value="UniProtKB-SubCell"/>
</dbReference>